<dbReference type="RefSeq" id="WP_397020132.1">
    <property type="nucleotide sequence ID" value="NZ_JBITMB010000002.1"/>
</dbReference>
<comment type="subcellular location">
    <subcellularLocation>
        <location evidence="1">Cell membrane</location>
        <topology evidence="1">Multi-pass membrane protein</topology>
    </subcellularLocation>
</comment>
<dbReference type="Pfam" id="PF07681">
    <property type="entry name" value="DoxX"/>
    <property type="match status" value="1"/>
</dbReference>
<protein>
    <submittedName>
        <fullName evidence="9">DoxX family membrane protein</fullName>
    </submittedName>
</protein>
<evidence type="ECO:0000256" key="4">
    <source>
        <dbReference type="ARBA" id="ARBA00022692"/>
    </source>
</evidence>
<evidence type="ECO:0000313" key="10">
    <source>
        <dbReference type="Proteomes" id="UP001612928"/>
    </source>
</evidence>
<dbReference type="PANTHER" id="PTHR33452:SF1">
    <property type="entry name" value="INNER MEMBRANE PROTEIN YPHA-RELATED"/>
    <property type="match status" value="1"/>
</dbReference>
<keyword evidence="5 8" id="KW-1133">Transmembrane helix</keyword>
<keyword evidence="4 8" id="KW-0812">Transmembrane</keyword>
<dbReference type="InterPro" id="IPR032808">
    <property type="entry name" value="DoxX"/>
</dbReference>
<keyword evidence="6 8" id="KW-0472">Membrane</keyword>
<feature type="compositionally biased region" description="Basic and acidic residues" evidence="7">
    <location>
        <begin position="281"/>
        <end position="290"/>
    </location>
</feature>
<gene>
    <name evidence="9" type="ORF">ACIBP5_10655</name>
</gene>
<organism evidence="9 10">
    <name type="scientific">Nonomuraea indica</name>
    <dbReference type="NCBI Taxonomy" id="1581193"/>
    <lineage>
        <taxon>Bacteria</taxon>
        <taxon>Bacillati</taxon>
        <taxon>Actinomycetota</taxon>
        <taxon>Actinomycetes</taxon>
        <taxon>Streptosporangiales</taxon>
        <taxon>Streptosporangiaceae</taxon>
        <taxon>Nonomuraea</taxon>
    </lineage>
</organism>
<evidence type="ECO:0000256" key="8">
    <source>
        <dbReference type="SAM" id="Phobius"/>
    </source>
</evidence>
<dbReference type="PANTHER" id="PTHR33452">
    <property type="entry name" value="OXIDOREDUCTASE CATD-RELATED"/>
    <property type="match status" value="1"/>
</dbReference>
<dbReference type="Proteomes" id="UP001612928">
    <property type="component" value="Unassembled WGS sequence"/>
</dbReference>
<dbReference type="EMBL" id="JBITMB010000002">
    <property type="protein sequence ID" value="MFI7440413.1"/>
    <property type="molecule type" value="Genomic_DNA"/>
</dbReference>
<feature type="compositionally biased region" description="Gly residues" evidence="7">
    <location>
        <begin position="178"/>
        <end position="188"/>
    </location>
</feature>
<dbReference type="InterPro" id="IPR051907">
    <property type="entry name" value="DoxX-like_oxidoreductase"/>
</dbReference>
<name>A0ABW8A1W2_9ACTN</name>
<feature type="transmembrane region" description="Helical" evidence="8">
    <location>
        <begin position="101"/>
        <end position="121"/>
    </location>
</feature>
<accession>A0ABW8A1W2</accession>
<keyword evidence="3" id="KW-1003">Cell membrane</keyword>
<keyword evidence="10" id="KW-1185">Reference proteome</keyword>
<feature type="transmembrane region" description="Helical" evidence="8">
    <location>
        <begin position="57"/>
        <end position="81"/>
    </location>
</feature>
<evidence type="ECO:0000256" key="1">
    <source>
        <dbReference type="ARBA" id="ARBA00004651"/>
    </source>
</evidence>
<comment type="similarity">
    <text evidence="2">Belongs to the DoxX family.</text>
</comment>
<evidence type="ECO:0000256" key="6">
    <source>
        <dbReference type="ARBA" id="ARBA00023136"/>
    </source>
</evidence>
<sequence>MKQALRDIAALVARLGVGGIAFANGWHKLEEGLNATGADFLAQGAPAPRAWATVTMLAELIGGALLIAGLIVPVVGLLLFAESLAVFVVAPPLNPISLNELVLLGVAALLLAVVGAGRVSVDHMVVIRRRESAAASEFAADSEADQVIASLRDPDEPAPTGSGVPTRRGASPYATGGTTDGATGGTTGGVVAAEPAGRGAGERRTTDGTAVGVVSDENPGPDGPAPAGGPTGRAAAPGGRPGAARRGAASSDELADRMEDTAPHAVVDAEPVQGVDAGPAKGDEPVKGDEPAPSAAPGDTLVAGRRKPQPRTRRPASGG</sequence>
<evidence type="ECO:0000256" key="5">
    <source>
        <dbReference type="ARBA" id="ARBA00022989"/>
    </source>
</evidence>
<reference evidence="9 10" key="1">
    <citation type="submission" date="2024-10" db="EMBL/GenBank/DDBJ databases">
        <title>The Natural Products Discovery Center: Release of the First 8490 Sequenced Strains for Exploring Actinobacteria Biosynthetic Diversity.</title>
        <authorList>
            <person name="Kalkreuter E."/>
            <person name="Kautsar S.A."/>
            <person name="Yang D."/>
            <person name="Bader C.D."/>
            <person name="Teijaro C.N."/>
            <person name="Fluegel L."/>
            <person name="Davis C.M."/>
            <person name="Simpson J.R."/>
            <person name="Lauterbach L."/>
            <person name="Steele A.D."/>
            <person name="Gui C."/>
            <person name="Meng S."/>
            <person name="Li G."/>
            <person name="Viehrig K."/>
            <person name="Ye F."/>
            <person name="Su P."/>
            <person name="Kiefer A.F."/>
            <person name="Nichols A."/>
            <person name="Cepeda A.J."/>
            <person name="Yan W."/>
            <person name="Fan B."/>
            <person name="Jiang Y."/>
            <person name="Adhikari A."/>
            <person name="Zheng C.-J."/>
            <person name="Schuster L."/>
            <person name="Cowan T.M."/>
            <person name="Smanski M.J."/>
            <person name="Chevrette M.G."/>
            <person name="De Carvalho L.P.S."/>
            <person name="Shen B."/>
        </authorList>
    </citation>
    <scope>NUCLEOTIDE SEQUENCE [LARGE SCALE GENOMIC DNA]</scope>
    <source>
        <strain evidence="9 10">NPDC049503</strain>
    </source>
</reference>
<feature type="compositionally biased region" description="Low complexity" evidence="7">
    <location>
        <begin position="232"/>
        <end position="249"/>
    </location>
</feature>
<feature type="compositionally biased region" description="Basic residues" evidence="7">
    <location>
        <begin position="304"/>
        <end position="319"/>
    </location>
</feature>
<feature type="region of interest" description="Disordered" evidence="7">
    <location>
        <begin position="151"/>
        <end position="319"/>
    </location>
</feature>
<evidence type="ECO:0000256" key="7">
    <source>
        <dbReference type="SAM" id="MobiDB-lite"/>
    </source>
</evidence>
<evidence type="ECO:0000313" key="9">
    <source>
        <dbReference type="EMBL" id="MFI7440413.1"/>
    </source>
</evidence>
<comment type="caution">
    <text evidence="9">The sequence shown here is derived from an EMBL/GenBank/DDBJ whole genome shotgun (WGS) entry which is preliminary data.</text>
</comment>
<evidence type="ECO:0000256" key="3">
    <source>
        <dbReference type="ARBA" id="ARBA00022475"/>
    </source>
</evidence>
<evidence type="ECO:0000256" key="2">
    <source>
        <dbReference type="ARBA" id="ARBA00006679"/>
    </source>
</evidence>
<proteinExistence type="inferred from homology"/>